<dbReference type="PANTHER" id="PTHR15034:SF5">
    <property type="entry name" value="DEATH DOMAIN-CONTAINING PROTEIN CRADD"/>
    <property type="match status" value="1"/>
</dbReference>
<dbReference type="Pfam" id="PF00531">
    <property type="entry name" value="Death"/>
    <property type="match status" value="1"/>
</dbReference>
<accession>A0A674MLW6</accession>
<dbReference type="GeneTree" id="ENSGT00390000014448"/>
<keyword evidence="4" id="KW-1185">Reference proteome</keyword>
<dbReference type="GO" id="GO:0007165">
    <property type="term" value="P:signal transduction"/>
    <property type="evidence" value="ECO:0007669"/>
    <property type="project" value="InterPro"/>
</dbReference>
<sequence length="205" mass="23383">MEPEHRALLREHRLQLSAQLLVSDTIIPFLYQENVLTRTQVEEIESLATSRQKTLKLLDILPNCGPRAFHAFLQSLEDFRWIRDQLLLDLQERAGQESRGEGNMVHRYSWNFPHSRLQRVPSDQELSRLASRLGAEWESVLLDLGLSVETLFRCRADHSLSAHGAVLAGLVQWRRCGGKGATFQRLIQSLKKADVHPSVLGEVLT</sequence>
<evidence type="ECO:0000259" key="2">
    <source>
        <dbReference type="PROSITE" id="PS50209"/>
    </source>
</evidence>
<gene>
    <name evidence="3" type="primary">LOC101067302</name>
</gene>
<dbReference type="FunCoup" id="A0A674MLW6">
    <property type="interactions" value="826"/>
</dbReference>
<dbReference type="InterPro" id="IPR001315">
    <property type="entry name" value="CARD"/>
</dbReference>
<dbReference type="PANTHER" id="PTHR15034">
    <property type="entry name" value="DEATH DOMAIN-CONTAINING PROTEIN CRADD"/>
    <property type="match status" value="1"/>
</dbReference>
<dbReference type="PROSITE" id="PS50209">
    <property type="entry name" value="CARD"/>
    <property type="match status" value="1"/>
</dbReference>
<dbReference type="InterPro" id="IPR011029">
    <property type="entry name" value="DEATH-like_dom_sf"/>
</dbReference>
<reference evidence="3" key="3">
    <citation type="submission" date="2025-09" db="UniProtKB">
        <authorList>
            <consortium name="Ensembl"/>
        </authorList>
    </citation>
    <scope>IDENTIFICATION</scope>
</reference>
<feature type="domain" description="Death" evidence="1">
    <location>
        <begin position="122"/>
        <end position="194"/>
    </location>
</feature>
<organism evidence="3 4">
    <name type="scientific">Takifugu rubripes</name>
    <name type="common">Japanese pufferfish</name>
    <name type="synonym">Fugu rubripes</name>
    <dbReference type="NCBI Taxonomy" id="31033"/>
    <lineage>
        <taxon>Eukaryota</taxon>
        <taxon>Metazoa</taxon>
        <taxon>Chordata</taxon>
        <taxon>Craniata</taxon>
        <taxon>Vertebrata</taxon>
        <taxon>Euteleostomi</taxon>
        <taxon>Actinopterygii</taxon>
        <taxon>Neopterygii</taxon>
        <taxon>Teleostei</taxon>
        <taxon>Neoteleostei</taxon>
        <taxon>Acanthomorphata</taxon>
        <taxon>Eupercaria</taxon>
        <taxon>Tetraodontiformes</taxon>
        <taxon>Tetradontoidea</taxon>
        <taxon>Tetraodontidae</taxon>
        <taxon>Takifugu</taxon>
    </lineage>
</organism>
<protein>
    <submittedName>
        <fullName evidence="3">CASP2 and RIPK1 domain containing adaptor with death domain</fullName>
    </submittedName>
</protein>
<dbReference type="InterPro" id="IPR037939">
    <property type="entry name" value="CRADD"/>
</dbReference>
<dbReference type="GO" id="GO:0070513">
    <property type="term" value="F:death domain binding"/>
    <property type="evidence" value="ECO:0007669"/>
    <property type="project" value="InterPro"/>
</dbReference>
<feature type="domain" description="CARD" evidence="2">
    <location>
        <begin position="1"/>
        <end position="78"/>
    </location>
</feature>
<evidence type="ECO:0000313" key="4">
    <source>
        <dbReference type="Proteomes" id="UP000005226"/>
    </source>
</evidence>
<dbReference type="AlphaFoldDB" id="A0A674MLW6"/>
<dbReference type="GO" id="GO:0042981">
    <property type="term" value="P:regulation of apoptotic process"/>
    <property type="evidence" value="ECO:0007669"/>
    <property type="project" value="InterPro"/>
</dbReference>
<dbReference type="Proteomes" id="UP000005226">
    <property type="component" value="Chromosome 18"/>
</dbReference>
<dbReference type="GO" id="GO:0002020">
    <property type="term" value="F:protease binding"/>
    <property type="evidence" value="ECO:0007669"/>
    <property type="project" value="InterPro"/>
</dbReference>
<reference evidence="3" key="2">
    <citation type="submission" date="2025-08" db="UniProtKB">
        <authorList>
            <consortium name="Ensembl"/>
        </authorList>
    </citation>
    <scope>IDENTIFICATION</scope>
</reference>
<dbReference type="Pfam" id="PF00619">
    <property type="entry name" value="CARD"/>
    <property type="match status" value="1"/>
</dbReference>
<dbReference type="Ensembl" id="ENSTRUT00000091524.1">
    <property type="protein sequence ID" value="ENSTRUP00000062472.1"/>
    <property type="gene ID" value="ENSTRUG00000032731.1"/>
</dbReference>
<dbReference type="OMA" id="RCRSDHS"/>
<proteinExistence type="predicted"/>
<reference evidence="3 4" key="1">
    <citation type="journal article" date="2011" name="Genome Biol. Evol.">
        <title>Integration of the genetic map and genome assembly of fugu facilitates insights into distinct features of genome evolution in teleosts and mammals.</title>
        <authorList>
            <person name="Kai W."/>
            <person name="Kikuchi K."/>
            <person name="Tohari S."/>
            <person name="Chew A.K."/>
            <person name="Tay A."/>
            <person name="Fujiwara A."/>
            <person name="Hosoya S."/>
            <person name="Suetake H."/>
            <person name="Naruse K."/>
            <person name="Brenner S."/>
            <person name="Suzuki Y."/>
            <person name="Venkatesh B."/>
        </authorList>
    </citation>
    <scope>NUCLEOTIDE SEQUENCE [LARGE SCALE GENOMIC DNA]</scope>
</reference>
<dbReference type="InParanoid" id="A0A674MLW6"/>
<name>A0A674MLW6_TAKRU</name>
<dbReference type="Gene3D" id="1.10.533.10">
    <property type="entry name" value="Death Domain, Fas"/>
    <property type="match status" value="2"/>
</dbReference>
<dbReference type="PROSITE" id="PS50017">
    <property type="entry name" value="DEATH_DOMAIN"/>
    <property type="match status" value="1"/>
</dbReference>
<dbReference type="SUPFAM" id="SSF47986">
    <property type="entry name" value="DEATH domain"/>
    <property type="match status" value="2"/>
</dbReference>
<dbReference type="InterPro" id="IPR000488">
    <property type="entry name" value="Death_dom"/>
</dbReference>
<evidence type="ECO:0000259" key="1">
    <source>
        <dbReference type="PROSITE" id="PS50017"/>
    </source>
</evidence>
<dbReference type="SMART" id="SM00114">
    <property type="entry name" value="CARD"/>
    <property type="match status" value="1"/>
</dbReference>
<evidence type="ECO:0000313" key="3">
    <source>
        <dbReference type="Ensembl" id="ENSTRUP00000062472.1"/>
    </source>
</evidence>